<evidence type="ECO:0000259" key="2">
    <source>
        <dbReference type="PROSITE" id="PS51272"/>
    </source>
</evidence>
<dbReference type="PROSITE" id="PS51272">
    <property type="entry name" value="SLH"/>
    <property type="match status" value="3"/>
</dbReference>
<protein>
    <submittedName>
        <fullName evidence="3">PQQ-binding-like beta-propeller repeat protein</fullName>
    </submittedName>
</protein>
<dbReference type="SUPFAM" id="SSF50998">
    <property type="entry name" value="Quinoprotein alcohol dehydrogenase-like"/>
    <property type="match status" value="2"/>
</dbReference>
<dbReference type="AlphaFoldDB" id="A0A9X1WLQ1"/>
<name>A0A9X1WLQ1_9BACL</name>
<gene>
    <name evidence="3" type="ORF">MUG84_07490</name>
</gene>
<reference evidence="3" key="1">
    <citation type="submission" date="2022-04" db="EMBL/GenBank/DDBJ databases">
        <title>Paenibacillus mangrovi sp. nov., a novel endophytic bacterium isolated from bark of Kandelia candel.</title>
        <authorList>
            <person name="Tuo L."/>
        </authorList>
    </citation>
    <scope>NUCLEOTIDE SEQUENCE</scope>
    <source>
        <strain evidence="3">KQZ6P-2</strain>
    </source>
</reference>
<dbReference type="InterPro" id="IPR018391">
    <property type="entry name" value="PQQ_b-propeller_rpt"/>
</dbReference>
<keyword evidence="4" id="KW-1185">Reference proteome</keyword>
<dbReference type="Pfam" id="PF13360">
    <property type="entry name" value="PQQ_2"/>
    <property type="match status" value="2"/>
</dbReference>
<sequence length="670" mass="70854">MFDKKSSYAVFFVALLLVCLTPLQSATAFDLQLKPDFRIEANPNIITSLYMPSSNGVERWAFETGGGISLSSPAVGADGTVYVGSTDGKLYAVDKKGKKKWEFTTKDKVYSSPIIGADGTVYVGSSVNLYAITPDGELKWAFEAGGAVNSIPAIGADGTVYFECEDGKLYALKPDGTKIWEFATGDGMSCKPAIDSNGTIYIGSRDKKLYAIKPNGTKKWELTTINEVKTSPAIGTDGIIYIASGAERLYAIKPDGTIKWEYPLDKGLYGGTVFSSPTIGADGIIYVGSGGSGIYAIKPDGTKKWKFDTDGILITAPAFGADGTIYVGSADKKLYAIKPDGTKKWEFKTNGQIVAASAVGPDGAVYIGSGDHKLYAIGMVYVNGVSLNKSVLKLDAGQSESLQVTVTPGDASYKEIIWSSSDDRIAKVDVTGKVSGIGPGTATITATSEDGGYYKQCVVTVTAVMNNNPPAPANDPPAAANHPPAPQADAANLKDIAGHKWGAEIAKAVSLGIVFGYPDGTFRPNGNVTRAEFASMLVRGLHPEEEGAPLTFKDKDKIGAWAVKAVRQAVKLDIIHGYEDGTFRPNANITHAEMISMVIRASGLVADNPPQTGFSDDADIPKWAKSAVSKAVKTGIINTGDFPDGKFVPQAMSTRAEAASAIVRMLEVRE</sequence>
<dbReference type="Pfam" id="PF02368">
    <property type="entry name" value="Big_2"/>
    <property type="match status" value="1"/>
</dbReference>
<dbReference type="SMART" id="SM00635">
    <property type="entry name" value="BID_2"/>
    <property type="match status" value="1"/>
</dbReference>
<keyword evidence="1" id="KW-0732">Signal</keyword>
<dbReference type="Gene3D" id="2.60.40.1080">
    <property type="match status" value="1"/>
</dbReference>
<feature type="chain" id="PRO_5040932086" evidence="1">
    <location>
        <begin position="29"/>
        <end position="670"/>
    </location>
</feature>
<dbReference type="InterPro" id="IPR011047">
    <property type="entry name" value="Quinoprotein_ADH-like_sf"/>
</dbReference>
<accession>A0A9X1WLQ1</accession>
<feature type="domain" description="SLH" evidence="2">
    <location>
        <begin position="549"/>
        <end position="612"/>
    </location>
</feature>
<organism evidence="3 4">
    <name type="scientific">Paenibacillus mangrovi</name>
    <dbReference type="NCBI Taxonomy" id="2931978"/>
    <lineage>
        <taxon>Bacteria</taxon>
        <taxon>Bacillati</taxon>
        <taxon>Bacillota</taxon>
        <taxon>Bacilli</taxon>
        <taxon>Bacillales</taxon>
        <taxon>Paenibacillaceae</taxon>
        <taxon>Paenibacillus</taxon>
    </lineage>
</organism>
<dbReference type="InterPro" id="IPR001119">
    <property type="entry name" value="SLH_dom"/>
</dbReference>
<dbReference type="Gene3D" id="2.130.10.10">
    <property type="entry name" value="YVTN repeat-like/Quinoprotein amine dehydrogenase"/>
    <property type="match status" value="1"/>
</dbReference>
<dbReference type="InterPro" id="IPR002372">
    <property type="entry name" value="PQQ_rpt_dom"/>
</dbReference>
<evidence type="ECO:0000256" key="1">
    <source>
        <dbReference type="SAM" id="SignalP"/>
    </source>
</evidence>
<dbReference type="Gene3D" id="2.40.128.630">
    <property type="match status" value="2"/>
</dbReference>
<dbReference type="PANTHER" id="PTHR34512:SF30">
    <property type="entry name" value="OUTER MEMBRANE PROTEIN ASSEMBLY FACTOR BAMB"/>
    <property type="match status" value="1"/>
</dbReference>
<dbReference type="Gene3D" id="2.40.10.480">
    <property type="match status" value="1"/>
</dbReference>
<evidence type="ECO:0000313" key="3">
    <source>
        <dbReference type="EMBL" id="MCJ8011592.1"/>
    </source>
</evidence>
<feature type="domain" description="SLH" evidence="2">
    <location>
        <begin position="614"/>
        <end position="670"/>
    </location>
</feature>
<dbReference type="RefSeq" id="WP_244722738.1">
    <property type="nucleotide sequence ID" value="NZ_JALIRP010000002.1"/>
</dbReference>
<dbReference type="PANTHER" id="PTHR34512">
    <property type="entry name" value="CELL SURFACE PROTEIN"/>
    <property type="match status" value="1"/>
</dbReference>
<dbReference type="InterPro" id="IPR003343">
    <property type="entry name" value="Big_2"/>
</dbReference>
<dbReference type="Proteomes" id="UP001139347">
    <property type="component" value="Unassembled WGS sequence"/>
</dbReference>
<dbReference type="SMART" id="SM00564">
    <property type="entry name" value="PQQ"/>
    <property type="match status" value="7"/>
</dbReference>
<comment type="caution">
    <text evidence="3">The sequence shown here is derived from an EMBL/GenBank/DDBJ whole genome shotgun (WGS) entry which is preliminary data.</text>
</comment>
<proteinExistence type="predicted"/>
<dbReference type="InterPro" id="IPR015943">
    <property type="entry name" value="WD40/YVTN_repeat-like_dom_sf"/>
</dbReference>
<dbReference type="Pfam" id="PF00395">
    <property type="entry name" value="SLH"/>
    <property type="match status" value="3"/>
</dbReference>
<feature type="signal peptide" evidence="1">
    <location>
        <begin position="1"/>
        <end position="28"/>
    </location>
</feature>
<feature type="domain" description="SLH" evidence="2">
    <location>
        <begin position="488"/>
        <end position="548"/>
    </location>
</feature>
<evidence type="ECO:0000313" key="4">
    <source>
        <dbReference type="Proteomes" id="UP001139347"/>
    </source>
</evidence>
<dbReference type="EMBL" id="JALIRP010000002">
    <property type="protein sequence ID" value="MCJ8011592.1"/>
    <property type="molecule type" value="Genomic_DNA"/>
</dbReference>